<dbReference type="Proteomes" id="UP001642483">
    <property type="component" value="Unassembled WGS sequence"/>
</dbReference>
<feature type="compositionally biased region" description="Basic residues" evidence="1">
    <location>
        <begin position="69"/>
        <end position="81"/>
    </location>
</feature>
<dbReference type="EMBL" id="CAWYQH010000119">
    <property type="protein sequence ID" value="CAK8690510.1"/>
    <property type="molecule type" value="Genomic_DNA"/>
</dbReference>
<comment type="caution">
    <text evidence="2">The sequence shown here is derived from an EMBL/GenBank/DDBJ whole genome shotgun (WGS) entry which is preliminary data.</text>
</comment>
<proteinExistence type="predicted"/>
<gene>
    <name evidence="2" type="ORF">CVLEPA_LOCUS23123</name>
</gene>
<feature type="compositionally biased region" description="Acidic residues" evidence="1">
    <location>
        <begin position="87"/>
        <end position="97"/>
    </location>
</feature>
<protein>
    <submittedName>
        <fullName evidence="2">Uncharacterized protein</fullName>
    </submittedName>
</protein>
<feature type="region of interest" description="Disordered" evidence="1">
    <location>
        <begin position="63"/>
        <end position="97"/>
    </location>
</feature>
<evidence type="ECO:0000256" key="1">
    <source>
        <dbReference type="SAM" id="MobiDB-lite"/>
    </source>
</evidence>
<sequence length="97" mass="11085">MATFAKPNRNREEDSTRKAAKERTQTEKEAEEAKSLASSLSILLDPSDWSRIMEKKNKNKVLENLKAERQRKKNKAAKKKLQISDVYSDDGDGMSRS</sequence>
<organism evidence="2 3">
    <name type="scientific">Clavelina lepadiformis</name>
    <name type="common">Light-bulb sea squirt</name>
    <name type="synonym">Ascidia lepadiformis</name>
    <dbReference type="NCBI Taxonomy" id="159417"/>
    <lineage>
        <taxon>Eukaryota</taxon>
        <taxon>Metazoa</taxon>
        <taxon>Chordata</taxon>
        <taxon>Tunicata</taxon>
        <taxon>Ascidiacea</taxon>
        <taxon>Aplousobranchia</taxon>
        <taxon>Clavelinidae</taxon>
        <taxon>Clavelina</taxon>
    </lineage>
</organism>
<feature type="compositionally biased region" description="Basic and acidic residues" evidence="1">
    <location>
        <begin position="9"/>
        <end position="34"/>
    </location>
</feature>
<evidence type="ECO:0000313" key="3">
    <source>
        <dbReference type="Proteomes" id="UP001642483"/>
    </source>
</evidence>
<accession>A0ABP0GJY8</accession>
<reference evidence="2 3" key="1">
    <citation type="submission" date="2024-02" db="EMBL/GenBank/DDBJ databases">
        <authorList>
            <person name="Daric V."/>
            <person name="Darras S."/>
        </authorList>
    </citation>
    <scope>NUCLEOTIDE SEQUENCE [LARGE SCALE GENOMIC DNA]</scope>
</reference>
<keyword evidence="3" id="KW-1185">Reference proteome</keyword>
<evidence type="ECO:0000313" key="2">
    <source>
        <dbReference type="EMBL" id="CAK8690510.1"/>
    </source>
</evidence>
<name>A0ABP0GJY8_CLALP</name>
<feature type="region of interest" description="Disordered" evidence="1">
    <location>
        <begin position="1"/>
        <end position="37"/>
    </location>
</feature>